<evidence type="ECO:0000313" key="1">
    <source>
        <dbReference type="EMBL" id="ETR66428.1"/>
    </source>
</evidence>
<accession>A0A1V1NV41</accession>
<name>A0A1V1NV41_9BACT</name>
<evidence type="ECO:0000313" key="2">
    <source>
        <dbReference type="Proteomes" id="UP000189670"/>
    </source>
</evidence>
<organism evidence="1 2">
    <name type="scientific">Candidatus Magnetoglobus multicellularis str. Araruama</name>
    <dbReference type="NCBI Taxonomy" id="890399"/>
    <lineage>
        <taxon>Bacteria</taxon>
        <taxon>Pseudomonadati</taxon>
        <taxon>Thermodesulfobacteriota</taxon>
        <taxon>Desulfobacteria</taxon>
        <taxon>Desulfobacterales</taxon>
        <taxon>Desulfobacteraceae</taxon>
        <taxon>Candidatus Magnetoglobus</taxon>
    </lineage>
</organism>
<gene>
    <name evidence="1" type="ORF">OMM_12810</name>
</gene>
<protein>
    <submittedName>
        <fullName evidence="1">Uncharacterized protein</fullName>
    </submittedName>
</protein>
<dbReference type="EMBL" id="ATBP01001991">
    <property type="protein sequence ID" value="ETR66428.1"/>
    <property type="molecule type" value="Genomic_DNA"/>
</dbReference>
<dbReference type="AlphaFoldDB" id="A0A1V1NV41"/>
<comment type="caution">
    <text evidence="1">The sequence shown here is derived from an EMBL/GenBank/DDBJ whole genome shotgun (WGS) entry which is preliminary data.</text>
</comment>
<dbReference type="Proteomes" id="UP000189670">
    <property type="component" value="Unassembled WGS sequence"/>
</dbReference>
<sequence>MFKVLFVILSGFKTPFFIRFLKWLKIEEINRILNKGNLSDEVVRILTNVFKYLEAHADHINYDHYKSLGLPIG</sequence>
<feature type="non-terminal residue" evidence="1">
    <location>
        <position position="73"/>
    </location>
</feature>
<reference evidence="2" key="1">
    <citation type="submission" date="2012-11" db="EMBL/GenBank/DDBJ databases">
        <authorList>
            <person name="Lucero-Rivera Y.E."/>
            <person name="Tovar-Ramirez D."/>
        </authorList>
    </citation>
    <scope>NUCLEOTIDE SEQUENCE [LARGE SCALE GENOMIC DNA]</scope>
    <source>
        <strain evidence="2">Araruama</strain>
    </source>
</reference>
<proteinExistence type="predicted"/>